<keyword evidence="2" id="KW-1185">Reference proteome</keyword>
<evidence type="ECO:0000313" key="2">
    <source>
        <dbReference type="Proteomes" id="UP000010798"/>
    </source>
</evidence>
<sequence>MTLSRIVASFAASPVDIAAVPLQLLAQAVVLLRQLLIGPAGGLIECGEQVLDPLLPRVAGRGRIAGDWRRRGAGLGISTERINH</sequence>
<dbReference type="HOGENOM" id="CLU_2525736_0_0_0"/>
<dbReference type="EMBL" id="CP003364">
    <property type="protein sequence ID" value="AGA26505.1"/>
    <property type="molecule type" value="Genomic_DNA"/>
</dbReference>
<evidence type="ECO:0000313" key="1">
    <source>
        <dbReference type="EMBL" id="AGA26505.1"/>
    </source>
</evidence>
<protein>
    <submittedName>
        <fullName evidence="1">Uncharacterized protein</fullName>
    </submittedName>
</protein>
<accession>L0DCB2</accession>
<dbReference type="Proteomes" id="UP000010798">
    <property type="component" value="Chromosome"/>
</dbReference>
<dbReference type="AlphaFoldDB" id="L0DCB2"/>
<organism evidence="1 2">
    <name type="scientific">Singulisphaera acidiphila (strain ATCC BAA-1392 / DSM 18658 / VKM B-2454 / MOB10)</name>
    <dbReference type="NCBI Taxonomy" id="886293"/>
    <lineage>
        <taxon>Bacteria</taxon>
        <taxon>Pseudomonadati</taxon>
        <taxon>Planctomycetota</taxon>
        <taxon>Planctomycetia</taxon>
        <taxon>Isosphaerales</taxon>
        <taxon>Isosphaeraceae</taxon>
        <taxon>Singulisphaera</taxon>
    </lineage>
</organism>
<proteinExistence type="predicted"/>
<dbReference type="KEGG" id="saci:Sinac_2180"/>
<reference evidence="1 2" key="1">
    <citation type="submission" date="2012-02" db="EMBL/GenBank/DDBJ databases">
        <title>Complete sequence of chromosome of Singulisphaera acidiphila DSM 18658.</title>
        <authorList>
            <consortium name="US DOE Joint Genome Institute (JGI-PGF)"/>
            <person name="Lucas S."/>
            <person name="Copeland A."/>
            <person name="Lapidus A."/>
            <person name="Glavina del Rio T."/>
            <person name="Dalin E."/>
            <person name="Tice H."/>
            <person name="Bruce D."/>
            <person name="Goodwin L."/>
            <person name="Pitluck S."/>
            <person name="Peters L."/>
            <person name="Ovchinnikova G."/>
            <person name="Chertkov O."/>
            <person name="Kyrpides N."/>
            <person name="Mavromatis K."/>
            <person name="Ivanova N."/>
            <person name="Brettin T."/>
            <person name="Detter J.C."/>
            <person name="Han C."/>
            <person name="Larimer F."/>
            <person name="Land M."/>
            <person name="Hauser L."/>
            <person name="Markowitz V."/>
            <person name="Cheng J.-F."/>
            <person name="Hugenholtz P."/>
            <person name="Woyke T."/>
            <person name="Wu D."/>
            <person name="Tindall B."/>
            <person name="Pomrenke H."/>
            <person name="Brambilla E."/>
            <person name="Klenk H.-P."/>
            <person name="Eisen J.A."/>
        </authorList>
    </citation>
    <scope>NUCLEOTIDE SEQUENCE [LARGE SCALE GENOMIC DNA]</scope>
    <source>
        <strain evidence="2">ATCC BAA-1392 / DSM 18658 / VKM B-2454 / MOB10</strain>
    </source>
</reference>
<gene>
    <name evidence="1" type="ordered locus">Sinac_2180</name>
</gene>
<name>L0DCB2_SINAD</name>